<protein>
    <submittedName>
        <fullName evidence="2">Uncharacterized protein</fullName>
    </submittedName>
</protein>
<name>A0A368H5C6_ANCCA</name>
<dbReference type="EMBL" id="JOJR01000010">
    <property type="protein sequence ID" value="RCN51813.1"/>
    <property type="molecule type" value="Genomic_DNA"/>
</dbReference>
<gene>
    <name evidence="2" type="ORF">ANCCAN_01900</name>
</gene>
<organism evidence="2 3">
    <name type="scientific">Ancylostoma caninum</name>
    <name type="common">Dog hookworm</name>
    <dbReference type="NCBI Taxonomy" id="29170"/>
    <lineage>
        <taxon>Eukaryota</taxon>
        <taxon>Metazoa</taxon>
        <taxon>Ecdysozoa</taxon>
        <taxon>Nematoda</taxon>
        <taxon>Chromadorea</taxon>
        <taxon>Rhabditida</taxon>
        <taxon>Rhabditina</taxon>
        <taxon>Rhabditomorpha</taxon>
        <taxon>Strongyloidea</taxon>
        <taxon>Ancylostomatidae</taxon>
        <taxon>Ancylostomatinae</taxon>
        <taxon>Ancylostoma</taxon>
    </lineage>
</organism>
<sequence>MTKERKRLPEVHAQSSKPITDPNNNKNNTISSIRDMKNSGQLYSFILYTTSAESTPPRKTDDAITELGSIKAKPEEKKFKQLA</sequence>
<evidence type="ECO:0000313" key="3">
    <source>
        <dbReference type="Proteomes" id="UP000252519"/>
    </source>
</evidence>
<dbReference type="OrthoDB" id="5875132at2759"/>
<keyword evidence="3" id="KW-1185">Reference proteome</keyword>
<comment type="caution">
    <text evidence="2">The sequence shown here is derived from an EMBL/GenBank/DDBJ whole genome shotgun (WGS) entry which is preliminary data.</text>
</comment>
<feature type="compositionally biased region" description="Basic and acidic residues" evidence="1">
    <location>
        <begin position="1"/>
        <end position="10"/>
    </location>
</feature>
<dbReference type="AlphaFoldDB" id="A0A368H5C6"/>
<reference evidence="2 3" key="1">
    <citation type="submission" date="2014-10" db="EMBL/GenBank/DDBJ databases">
        <title>Draft genome of the hookworm Ancylostoma caninum.</title>
        <authorList>
            <person name="Mitreva M."/>
        </authorList>
    </citation>
    <scope>NUCLEOTIDE SEQUENCE [LARGE SCALE GENOMIC DNA]</scope>
    <source>
        <strain evidence="2 3">Baltimore</strain>
    </source>
</reference>
<evidence type="ECO:0000313" key="2">
    <source>
        <dbReference type="EMBL" id="RCN51813.1"/>
    </source>
</evidence>
<feature type="region of interest" description="Disordered" evidence="1">
    <location>
        <begin position="1"/>
        <end position="30"/>
    </location>
</feature>
<evidence type="ECO:0000256" key="1">
    <source>
        <dbReference type="SAM" id="MobiDB-lite"/>
    </source>
</evidence>
<proteinExistence type="predicted"/>
<feature type="compositionally biased region" description="Polar residues" evidence="1">
    <location>
        <begin position="13"/>
        <end position="30"/>
    </location>
</feature>
<dbReference type="Proteomes" id="UP000252519">
    <property type="component" value="Unassembled WGS sequence"/>
</dbReference>
<accession>A0A368H5C6</accession>